<accession>A0AA85IVS4</accession>
<dbReference type="AlphaFoldDB" id="A0AA85IVS4"/>
<evidence type="ECO:0000313" key="1">
    <source>
        <dbReference type="Proteomes" id="UP000050795"/>
    </source>
</evidence>
<reference evidence="2" key="2">
    <citation type="submission" date="2023-11" db="UniProtKB">
        <authorList>
            <consortium name="WormBaseParasite"/>
        </authorList>
    </citation>
    <scope>IDENTIFICATION</scope>
</reference>
<dbReference type="WBParaSite" id="TREG1_125960.1">
    <property type="protein sequence ID" value="TREG1_125960.1"/>
    <property type="gene ID" value="TREG1_125960"/>
</dbReference>
<dbReference type="Proteomes" id="UP000050795">
    <property type="component" value="Unassembled WGS sequence"/>
</dbReference>
<evidence type="ECO:0000313" key="2">
    <source>
        <dbReference type="WBParaSite" id="TREG1_125960.1"/>
    </source>
</evidence>
<protein>
    <recommendedName>
        <fullName evidence="3">GIY-YIG domain-containing protein</fullName>
    </recommendedName>
</protein>
<name>A0AA85IVS4_TRIRE</name>
<reference evidence="1" key="1">
    <citation type="submission" date="2022-06" db="EMBL/GenBank/DDBJ databases">
        <authorList>
            <person name="Berger JAMES D."/>
            <person name="Berger JAMES D."/>
        </authorList>
    </citation>
    <scope>NUCLEOTIDE SEQUENCE [LARGE SCALE GENOMIC DNA]</scope>
</reference>
<proteinExistence type="predicted"/>
<keyword evidence="1" id="KW-1185">Reference proteome</keyword>
<evidence type="ECO:0008006" key="3">
    <source>
        <dbReference type="Google" id="ProtNLM"/>
    </source>
</evidence>
<organism evidence="1 2">
    <name type="scientific">Trichobilharzia regenti</name>
    <name type="common">Nasal bird schistosome</name>
    <dbReference type="NCBI Taxonomy" id="157069"/>
    <lineage>
        <taxon>Eukaryota</taxon>
        <taxon>Metazoa</taxon>
        <taxon>Spiralia</taxon>
        <taxon>Lophotrochozoa</taxon>
        <taxon>Platyhelminthes</taxon>
        <taxon>Trematoda</taxon>
        <taxon>Digenea</taxon>
        <taxon>Strigeidida</taxon>
        <taxon>Schistosomatoidea</taxon>
        <taxon>Schistosomatidae</taxon>
        <taxon>Trichobilharzia</taxon>
    </lineage>
</organism>
<sequence length="84" mass="9653">MLTPTVYTNFTCICGSSYIGRTERSSYLRFSEHVPKRLYLKGTNALNSARHPLDTGHRVDVEKSFKIISRQKVQFSLSLMKPFP</sequence>